<evidence type="ECO:0000313" key="5">
    <source>
        <dbReference type="EMBL" id="MUP07231.1"/>
    </source>
</evidence>
<feature type="domain" description="HTH luxR-type" evidence="4">
    <location>
        <begin position="839"/>
        <end position="902"/>
    </location>
</feature>
<dbReference type="SUPFAM" id="SSF46894">
    <property type="entry name" value="C-terminal effector domain of the bipartite response regulators"/>
    <property type="match status" value="1"/>
</dbReference>
<keyword evidence="2" id="KW-0238">DNA-binding</keyword>
<dbReference type="Gene3D" id="1.10.10.10">
    <property type="entry name" value="Winged helix-like DNA-binding domain superfamily/Winged helix DNA-binding domain"/>
    <property type="match status" value="1"/>
</dbReference>
<dbReference type="Gene3D" id="1.25.40.10">
    <property type="entry name" value="Tetratricopeptide repeat domain"/>
    <property type="match status" value="1"/>
</dbReference>
<dbReference type="Gene3D" id="3.40.50.300">
    <property type="entry name" value="P-loop containing nucleotide triphosphate hydrolases"/>
    <property type="match status" value="1"/>
</dbReference>
<organism evidence="5 6">
    <name type="scientific">Agrobacterium vitis</name>
    <name type="common">Rhizobium vitis</name>
    <dbReference type="NCBI Taxonomy" id="373"/>
    <lineage>
        <taxon>Bacteria</taxon>
        <taxon>Pseudomonadati</taxon>
        <taxon>Pseudomonadota</taxon>
        <taxon>Alphaproteobacteria</taxon>
        <taxon>Hyphomicrobiales</taxon>
        <taxon>Rhizobiaceae</taxon>
        <taxon>Rhizobium/Agrobacterium group</taxon>
        <taxon>Agrobacterium</taxon>
    </lineage>
</organism>
<dbReference type="CDD" id="cd06170">
    <property type="entry name" value="LuxR_C_like"/>
    <property type="match status" value="1"/>
</dbReference>
<evidence type="ECO:0000256" key="1">
    <source>
        <dbReference type="ARBA" id="ARBA00023015"/>
    </source>
</evidence>
<protein>
    <submittedName>
        <fullName evidence="5">AAA family ATPase</fullName>
    </submittedName>
</protein>
<dbReference type="InterPro" id="IPR016032">
    <property type="entry name" value="Sig_transdc_resp-reg_C-effctor"/>
</dbReference>
<dbReference type="InterPro" id="IPR059106">
    <property type="entry name" value="WHD_MalT"/>
</dbReference>
<dbReference type="PRINTS" id="PR00038">
    <property type="entry name" value="HTHLUXR"/>
</dbReference>
<dbReference type="GO" id="GO:0003677">
    <property type="term" value="F:DNA binding"/>
    <property type="evidence" value="ECO:0007669"/>
    <property type="project" value="UniProtKB-KW"/>
</dbReference>
<dbReference type="PANTHER" id="PTHR44688">
    <property type="entry name" value="DNA-BINDING TRANSCRIPTIONAL ACTIVATOR DEVR_DOSR"/>
    <property type="match status" value="1"/>
</dbReference>
<name>A0ABD6GJI3_AGRVI</name>
<dbReference type="InterPro" id="IPR011990">
    <property type="entry name" value="TPR-like_helical_dom_sf"/>
</dbReference>
<dbReference type="SMART" id="SM00421">
    <property type="entry name" value="HTH_LUXR"/>
    <property type="match status" value="1"/>
</dbReference>
<dbReference type="PANTHER" id="PTHR44688:SF16">
    <property type="entry name" value="DNA-BINDING TRANSCRIPTIONAL ACTIVATOR DEVR_DOSR"/>
    <property type="match status" value="1"/>
</dbReference>
<dbReference type="SUPFAM" id="SSF52540">
    <property type="entry name" value="P-loop containing nucleoside triphosphate hydrolases"/>
    <property type="match status" value="1"/>
</dbReference>
<comment type="caution">
    <text evidence="5">The sequence shown here is derived from an EMBL/GenBank/DDBJ whole genome shotgun (WGS) entry which is preliminary data.</text>
</comment>
<dbReference type="InterPro" id="IPR027417">
    <property type="entry name" value="P-loop_NTPase"/>
</dbReference>
<dbReference type="Proteomes" id="UP000175993">
    <property type="component" value="Unassembled WGS sequence"/>
</dbReference>
<gene>
    <name evidence="5" type="ORF">BBI04_020810</name>
</gene>
<dbReference type="PROSITE" id="PS50043">
    <property type="entry name" value="HTH_LUXR_2"/>
    <property type="match status" value="1"/>
</dbReference>
<dbReference type="InterPro" id="IPR000792">
    <property type="entry name" value="Tscrpt_reg_LuxR_C"/>
</dbReference>
<dbReference type="Pfam" id="PF25873">
    <property type="entry name" value="WHD_MalT"/>
    <property type="match status" value="1"/>
</dbReference>
<dbReference type="PROSITE" id="PS00622">
    <property type="entry name" value="HTH_LUXR_1"/>
    <property type="match status" value="1"/>
</dbReference>
<dbReference type="Pfam" id="PF00196">
    <property type="entry name" value="GerE"/>
    <property type="match status" value="1"/>
</dbReference>
<dbReference type="InterPro" id="IPR049945">
    <property type="entry name" value="AAA_22"/>
</dbReference>
<keyword evidence="1" id="KW-0805">Transcription regulation</keyword>
<proteinExistence type="predicted"/>
<dbReference type="InterPro" id="IPR036388">
    <property type="entry name" value="WH-like_DNA-bd_sf"/>
</dbReference>
<dbReference type="EMBL" id="MBEV02000013">
    <property type="protein sequence ID" value="MUP07231.1"/>
    <property type="molecule type" value="Genomic_DNA"/>
</dbReference>
<evidence type="ECO:0000256" key="2">
    <source>
        <dbReference type="ARBA" id="ARBA00023125"/>
    </source>
</evidence>
<keyword evidence="3" id="KW-0804">Transcription</keyword>
<dbReference type="AlphaFoldDB" id="A0ABD6GJI3"/>
<reference evidence="5 6" key="1">
    <citation type="submission" date="2019-11" db="EMBL/GenBank/DDBJ databases">
        <title>Whole-genome sequencing of Allorhizobium vitis.</title>
        <authorList>
            <person name="Gan H.M."/>
            <person name="Savka M.A."/>
        </authorList>
    </citation>
    <scope>NUCLEOTIDE SEQUENCE [LARGE SCALE GENOMIC DNA]</scope>
    <source>
        <strain evidence="5 6">AB4</strain>
    </source>
</reference>
<evidence type="ECO:0000259" key="4">
    <source>
        <dbReference type="PROSITE" id="PS50043"/>
    </source>
</evidence>
<dbReference type="SUPFAM" id="SSF48452">
    <property type="entry name" value="TPR-like"/>
    <property type="match status" value="1"/>
</dbReference>
<evidence type="ECO:0000256" key="3">
    <source>
        <dbReference type="ARBA" id="ARBA00023163"/>
    </source>
</evidence>
<evidence type="ECO:0000313" key="6">
    <source>
        <dbReference type="Proteomes" id="UP000175993"/>
    </source>
</evidence>
<sequence length="902" mass="100420">MIPKGEMLKFFNLTLKSDRLGELYDFQGGPVQRTRLLNRRSVPPSASTGLIDRPRLTRLSQLLTKHRLALVHAPAGSGKTTLLAQWHRGLSDAGFSTVWYSASEDDKDPLSFAEGLLQALQQSLSDHRDHLPSLDRADALQRLTALLTDQSIRQPLALFIDDYHLAEGGDGGEAINTILASRLPSLTVVLASRNRPAIPVGRYRANGEMIDIAVEDLHFSEEETEAFFRTASNVALTADESRQMHGHTEGWAVGLRLAALVTGRATGNFVAAAPSGSHRAFADYFLEEVIAGLPAEVCDFLAKTSLLETLNADLCNAVTGRRDGDRMLAFLEQSQLFVVELPGTQRWYKYHHLFQEFLQTRLYGDDRPAVEGIHARAAQWFIDNGSPVDAVRHAFQARQSKWAAELIETYCLYDYLSHGRFDTYSRWMQQLPREAREERPLLLFLQVWRSINMRRFLQAEQTLQTIEAAASDPNSPVSLIAARTGLDISGRLHLMRALIGAYGGDFTAGSFHLSQLAGKELDRLAFGQVDLDSIHSYFAFNLGKLDLAERLTWRANGVYDDMACHWGGIHSRCIAAMSYIARALFQEARHVIVEALAIAEQNFGEHSYMVALPSALLGLIAYDDNDLEKAERLWRRAIPAEKATDVSGLCERILIATTGLVRLLDITGRVEEATALLVRASRRAYEAEDFRLEFQLGIERADRAFRLNSPAEGRREWERLSLQLPEARNRFPSSAWQIWDPFRIAEARILVNAGQIDAAAEKLRALATGARQEGRILMARQAEALATVIAPGHEAEGTQPADLEDDTMATRRILCDFVSPVAASPNPGGGQRQEARLSLRGSLTELTQREDDVLQLMRWGLSNSEIATKLDINLNTVKSHAKNIFAKLGVKSRTQAVLKTLE</sequence>
<accession>A0ABD6GJI3</accession>
<dbReference type="Pfam" id="PF13401">
    <property type="entry name" value="AAA_22"/>
    <property type="match status" value="1"/>
</dbReference>